<sequence>MKDVTVIILPYVVLLAMILIAWPTTTWATLRADLTHVDSGRGFTKRELLSRMAARSTARAASLARAATAPVARGTTGKEDINSEYLVHLGVGTPSPQGVALVLDTGSDLTWTQCACTACYKQPFPVFDPSASRTLGVVSCTDPICSARGGLPLSACSVKGNQCRYGYSYGDKSFTIGTVVEDTFTFSGSAAAVPSLRFGCGMNNSLTSTEASGIAGFGRGPLSLPSQLNAAVFSYCFTTIVEPGSSPVFLGTQDSLGDDAQSTPFAPTPARGGTSSFYYLSLHGVTVGETLMPLNDASESADGSGGAPIIDSGTSITMFPQAVFQSIREAFVSQVPLPVADASETGGLLCFSTADPKNVAVPKLVFHLEGADWDIPRQNYVLDVDDDDGALLCVVMLSAGDHDMTIIGNFQQQNTHIVYDLQANKMVFAPASCDQL</sequence>
<keyword evidence="2" id="KW-1185">Reference proteome</keyword>
<dbReference type="Proteomes" id="UP001732700">
    <property type="component" value="Chromosome 4D"/>
</dbReference>
<name>A0ACD5X7W8_AVESA</name>
<reference evidence="1" key="1">
    <citation type="submission" date="2021-05" db="EMBL/GenBank/DDBJ databases">
        <authorList>
            <person name="Scholz U."/>
            <person name="Mascher M."/>
            <person name="Fiebig A."/>
        </authorList>
    </citation>
    <scope>NUCLEOTIDE SEQUENCE [LARGE SCALE GENOMIC DNA]</scope>
</reference>
<organism evidence="1 2">
    <name type="scientific">Avena sativa</name>
    <name type="common">Oat</name>
    <dbReference type="NCBI Taxonomy" id="4498"/>
    <lineage>
        <taxon>Eukaryota</taxon>
        <taxon>Viridiplantae</taxon>
        <taxon>Streptophyta</taxon>
        <taxon>Embryophyta</taxon>
        <taxon>Tracheophyta</taxon>
        <taxon>Spermatophyta</taxon>
        <taxon>Magnoliopsida</taxon>
        <taxon>Liliopsida</taxon>
        <taxon>Poales</taxon>
        <taxon>Poaceae</taxon>
        <taxon>BOP clade</taxon>
        <taxon>Pooideae</taxon>
        <taxon>Poodae</taxon>
        <taxon>Poeae</taxon>
        <taxon>Poeae Chloroplast Group 1 (Aveneae type)</taxon>
        <taxon>Aveninae</taxon>
        <taxon>Avena</taxon>
    </lineage>
</organism>
<protein>
    <submittedName>
        <fullName evidence="1">Uncharacterized protein</fullName>
    </submittedName>
</protein>
<proteinExistence type="predicted"/>
<evidence type="ECO:0000313" key="2">
    <source>
        <dbReference type="Proteomes" id="UP001732700"/>
    </source>
</evidence>
<dbReference type="EnsemblPlants" id="AVESA.00010b.r2.4DG0752110.1">
    <property type="protein sequence ID" value="AVESA.00010b.r2.4DG0752110.1.CDS.1"/>
    <property type="gene ID" value="AVESA.00010b.r2.4DG0752110"/>
</dbReference>
<evidence type="ECO:0000313" key="1">
    <source>
        <dbReference type="EnsemblPlants" id="AVESA.00010b.r2.4DG0752110.1.CDS.1"/>
    </source>
</evidence>
<reference evidence="1" key="2">
    <citation type="submission" date="2025-09" db="UniProtKB">
        <authorList>
            <consortium name="EnsemblPlants"/>
        </authorList>
    </citation>
    <scope>IDENTIFICATION</scope>
</reference>
<accession>A0ACD5X7W8</accession>